<accession>A0A8D8X4J8</accession>
<dbReference type="Pfam" id="PF10246">
    <property type="entry name" value="MRP-S35"/>
    <property type="match status" value="1"/>
</dbReference>
<proteinExistence type="predicted"/>
<reference evidence="1" key="1">
    <citation type="submission" date="2021-05" db="EMBL/GenBank/DDBJ databases">
        <authorList>
            <person name="Alioto T."/>
            <person name="Alioto T."/>
            <person name="Gomez Garrido J."/>
        </authorList>
    </citation>
    <scope>NUCLEOTIDE SEQUENCE</scope>
</reference>
<dbReference type="InterPro" id="IPR019375">
    <property type="entry name" value="Ribosomal_bS1m"/>
</dbReference>
<dbReference type="GO" id="GO:0005763">
    <property type="term" value="C:mitochondrial small ribosomal subunit"/>
    <property type="evidence" value="ECO:0007669"/>
    <property type="project" value="TreeGrafter"/>
</dbReference>
<dbReference type="PANTHER" id="PTHR13447">
    <property type="entry name" value="MITOCHONDRIAL 28S RIBOSOMAL PROTEIN S28"/>
    <property type="match status" value="1"/>
</dbReference>
<evidence type="ECO:0000313" key="1">
    <source>
        <dbReference type="EMBL" id="CAG6682128.1"/>
    </source>
</evidence>
<keyword evidence="1" id="KW-0687">Ribonucleoprotein</keyword>
<name>A0A8D8X4J8_9HEMI</name>
<protein>
    <submittedName>
        <fullName evidence="1">28S ribosomal protein S28, mitochondrial</fullName>
    </submittedName>
</protein>
<dbReference type="AlphaFoldDB" id="A0A8D8X4J8"/>
<dbReference type="EMBL" id="HBUF01258019">
    <property type="protein sequence ID" value="CAG6682128.1"/>
    <property type="molecule type" value="Transcribed_RNA"/>
</dbReference>
<dbReference type="EMBL" id="HBUF01258020">
    <property type="protein sequence ID" value="CAG6682129.1"/>
    <property type="molecule type" value="Transcribed_RNA"/>
</dbReference>
<sequence>MLSRKVLSRVLQHQCKIKPLLMCFSTEAPQTPSQDTDKAKVSGFAKAFEKYTAPEPVKEDKDIEFAKLFRNSKLVDLGDPENKVVYGKIFHVVDDDLYIDFGGKFHTVCVRPRKNADDYVRGAKVRLLLKDTELSTKFLGAEKDLTILEADAILLGVVKRSIAES</sequence>
<organism evidence="1">
    <name type="scientific">Cacopsylla melanoneura</name>
    <dbReference type="NCBI Taxonomy" id="428564"/>
    <lineage>
        <taxon>Eukaryota</taxon>
        <taxon>Metazoa</taxon>
        <taxon>Ecdysozoa</taxon>
        <taxon>Arthropoda</taxon>
        <taxon>Hexapoda</taxon>
        <taxon>Insecta</taxon>
        <taxon>Pterygota</taxon>
        <taxon>Neoptera</taxon>
        <taxon>Paraneoptera</taxon>
        <taxon>Hemiptera</taxon>
        <taxon>Sternorrhyncha</taxon>
        <taxon>Psylloidea</taxon>
        <taxon>Psyllidae</taxon>
        <taxon>Psyllinae</taxon>
        <taxon>Cacopsylla</taxon>
    </lineage>
</organism>
<dbReference type="PANTHER" id="PTHR13447:SF2">
    <property type="entry name" value="SMALL RIBOSOMAL SUBUNIT PROTEIN BS1M"/>
    <property type="match status" value="1"/>
</dbReference>
<keyword evidence="1" id="KW-0689">Ribosomal protein</keyword>